<gene>
    <name evidence="1" type="ORF">ElyMa_002700500</name>
</gene>
<dbReference type="Gene3D" id="1.10.4020.10">
    <property type="entry name" value="DNA breaking-rejoining enzymes"/>
    <property type="match status" value="1"/>
</dbReference>
<dbReference type="PANTHER" id="PTHR46888">
    <property type="entry name" value="ZINC KNUCKLE DOMAINCONTAINING PROTEIN-RELATED"/>
    <property type="match status" value="1"/>
</dbReference>
<comment type="caution">
    <text evidence="1">The sequence shown here is derived from an EMBL/GenBank/DDBJ whole genome shotgun (WGS) entry which is preliminary data.</text>
</comment>
<keyword evidence="1" id="KW-0548">Nucleotidyltransferase</keyword>
<accession>A0AAV4HG33</accession>
<keyword evidence="2" id="KW-1185">Reference proteome</keyword>
<name>A0AAV4HG33_9GAST</name>
<dbReference type="Proteomes" id="UP000762676">
    <property type="component" value="Unassembled WGS sequence"/>
</dbReference>
<reference evidence="1 2" key="1">
    <citation type="journal article" date="2021" name="Elife">
        <title>Chloroplast acquisition without the gene transfer in kleptoplastic sea slugs, Plakobranchus ocellatus.</title>
        <authorList>
            <person name="Maeda T."/>
            <person name="Takahashi S."/>
            <person name="Yoshida T."/>
            <person name="Shimamura S."/>
            <person name="Takaki Y."/>
            <person name="Nagai Y."/>
            <person name="Toyoda A."/>
            <person name="Suzuki Y."/>
            <person name="Arimoto A."/>
            <person name="Ishii H."/>
            <person name="Satoh N."/>
            <person name="Nishiyama T."/>
            <person name="Hasebe M."/>
            <person name="Maruyama T."/>
            <person name="Minagawa J."/>
            <person name="Obokata J."/>
            <person name="Shigenobu S."/>
        </authorList>
    </citation>
    <scope>NUCLEOTIDE SEQUENCE [LARGE SCALE GENOMIC DNA]</scope>
</reference>
<keyword evidence="1" id="KW-0808">Transferase</keyword>
<organism evidence="1 2">
    <name type="scientific">Elysia marginata</name>
    <dbReference type="NCBI Taxonomy" id="1093978"/>
    <lineage>
        <taxon>Eukaryota</taxon>
        <taxon>Metazoa</taxon>
        <taxon>Spiralia</taxon>
        <taxon>Lophotrochozoa</taxon>
        <taxon>Mollusca</taxon>
        <taxon>Gastropoda</taxon>
        <taxon>Heterobranchia</taxon>
        <taxon>Euthyneura</taxon>
        <taxon>Panpulmonata</taxon>
        <taxon>Sacoglossa</taxon>
        <taxon>Placobranchoidea</taxon>
        <taxon>Plakobranchidae</taxon>
        <taxon>Elysia</taxon>
    </lineage>
</organism>
<keyword evidence="1" id="KW-0695">RNA-directed DNA polymerase</keyword>
<evidence type="ECO:0000313" key="1">
    <source>
        <dbReference type="EMBL" id="GFR95706.1"/>
    </source>
</evidence>
<dbReference type="EMBL" id="BMAT01005554">
    <property type="protein sequence ID" value="GFR95706.1"/>
    <property type="molecule type" value="Genomic_DNA"/>
</dbReference>
<proteinExistence type="predicted"/>
<dbReference type="PANTHER" id="PTHR46888:SF1">
    <property type="entry name" value="RIBONUCLEASE H"/>
    <property type="match status" value="1"/>
</dbReference>
<evidence type="ECO:0000313" key="2">
    <source>
        <dbReference type="Proteomes" id="UP000762676"/>
    </source>
</evidence>
<dbReference type="InterPro" id="IPR038269">
    <property type="entry name" value="SCAN_sf"/>
</dbReference>
<protein>
    <submittedName>
        <fullName evidence="1">Reverse transcriptase</fullName>
    </submittedName>
</protein>
<dbReference type="GO" id="GO:0003964">
    <property type="term" value="F:RNA-directed DNA polymerase activity"/>
    <property type="evidence" value="ECO:0007669"/>
    <property type="project" value="UniProtKB-KW"/>
</dbReference>
<dbReference type="SUPFAM" id="SSF47353">
    <property type="entry name" value="Retrovirus capsid dimerization domain-like"/>
    <property type="match status" value="1"/>
</dbReference>
<sequence>MRLEKEMKMLQAKIQAGIMKEETVGNTSRLCQASKTPSFPGRKRRSLHLLTRFERFADSNSWSRDKWSSSLCALLTGRALDCYGQLSSEQAQDNDKVKQALMKRYDLTEDGYHRKFRSGKPGEGESPDMLIVRIVTHLDRWIKLSRTEKSYERLKDLIVREQFMDACSEDLVTRLRENGLPTLERIAKETDLFLQARQRKLCDKPRRGVSKKCSAQDGSCTAD</sequence>
<dbReference type="AlphaFoldDB" id="A0AAV4HG33"/>